<dbReference type="AlphaFoldDB" id="A0A5N6RZT3"/>
<dbReference type="CDD" id="cd07377">
    <property type="entry name" value="WHTH_GntR"/>
    <property type="match status" value="1"/>
</dbReference>
<dbReference type="InterPro" id="IPR028978">
    <property type="entry name" value="Chorismate_lyase_/UTRA_dom_sf"/>
</dbReference>
<proteinExistence type="predicted"/>
<sequence length="262" mass="29411">MNNIAAAFQEPLDSTSDEPLYAQLERRILQLIATGVLDENVPLPTEESLVKTFGLSRATVRRCFKDLVDAGHVRRRRGLGTFVSRQSGQASITRSLNFSSEIRALKMTPSSRVLEFRTIKSSASIAQNLHIAKGANVWRIRRVRLADGSPVLLTTSFVPTLLCPKLSEQDLEHSLYSRITEQSNALPARCEEIYDAVCLDETDAQQLDVPIGSPAFRIHRASMDTRNRVFEISIIIEPASKHRFKVSTDIDEVHFEKIFDMG</sequence>
<dbReference type="Gene3D" id="1.10.10.10">
    <property type="entry name" value="Winged helix-like DNA-binding domain superfamily/Winged helix DNA-binding domain"/>
    <property type="match status" value="1"/>
</dbReference>
<dbReference type="PRINTS" id="PR00035">
    <property type="entry name" value="HTHGNTR"/>
</dbReference>
<dbReference type="InterPro" id="IPR036388">
    <property type="entry name" value="WH-like_DNA-bd_sf"/>
</dbReference>
<dbReference type="Proteomes" id="UP000325415">
    <property type="component" value="Unassembled WGS sequence"/>
</dbReference>
<evidence type="ECO:0000256" key="3">
    <source>
        <dbReference type="ARBA" id="ARBA00023163"/>
    </source>
</evidence>
<dbReference type="Pfam" id="PF00392">
    <property type="entry name" value="GntR"/>
    <property type="match status" value="1"/>
</dbReference>
<reference evidence="5 6" key="1">
    <citation type="submission" date="2018-04" db="EMBL/GenBank/DDBJ databases">
        <authorList>
            <person name="Eckel V.P."/>
            <person name="Vogel R.F."/>
        </authorList>
    </citation>
    <scope>NUCLEOTIDE SEQUENCE [LARGE SCALE GENOMIC DNA]</scope>
    <source>
        <strain evidence="6">TMW 2.1764</strain>
    </source>
</reference>
<accession>A0A5N6RZT3</accession>
<dbReference type="SUPFAM" id="SSF46785">
    <property type="entry name" value="Winged helix' DNA-binding domain"/>
    <property type="match status" value="1"/>
</dbReference>
<evidence type="ECO:0000259" key="4">
    <source>
        <dbReference type="PROSITE" id="PS50949"/>
    </source>
</evidence>
<dbReference type="Pfam" id="PF07702">
    <property type="entry name" value="UTRA"/>
    <property type="match status" value="1"/>
</dbReference>
<keyword evidence="2" id="KW-0238">DNA-binding</keyword>
<protein>
    <submittedName>
        <fullName evidence="5">GntR family transcriptional regulator</fullName>
    </submittedName>
</protein>
<comment type="caution">
    <text evidence="5">The sequence shown here is derived from an EMBL/GenBank/DDBJ whole genome shotgun (WGS) entry which is preliminary data.</text>
</comment>
<feature type="domain" description="HTH gntR-type" evidence="4">
    <location>
        <begin position="18"/>
        <end position="86"/>
    </location>
</feature>
<dbReference type="RefSeq" id="WP_152581283.1">
    <property type="nucleotide sequence ID" value="NZ_QDAG01000008.1"/>
</dbReference>
<dbReference type="PANTHER" id="PTHR44846">
    <property type="entry name" value="MANNOSYL-D-GLYCERATE TRANSPORT/METABOLISM SYSTEM REPRESSOR MNGR-RELATED"/>
    <property type="match status" value="1"/>
</dbReference>
<evidence type="ECO:0000313" key="5">
    <source>
        <dbReference type="EMBL" id="KAE8127518.1"/>
    </source>
</evidence>
<dbReference type="GeneID" id="78127737"/>
<dbReference type="Gene3D" id="3.40.1410.10">
    <property type="entry name" value="Chorismate lyase-like"/>
    <property type="match status" value="1"/>
</dbReference>
<dbReference type="OrthoDB" id="3194402at2"/>
<dbReference type="PANTHER" id="PTHR44846:SF1">
    <property type="entry name" value="MANNOSYL-D-GLYCERATE TRANSPORT_METABOLISM SYSTEM REPRESSOR MNGR-RELATED"/>
    <property type="match status" value="1"/>
</dbReference>
<keyword evidence="6" id="KW-1185">Reference proteome</keyword>
<dbReference type="SMART" id="SM00866">
    <property type="entry name" value="UTRA"/>
    <property type="match status" value="1"/>
</dbReference>
<dbReference type="PROSITE" id="PS50949">
    <property type="entry name" value="HTH_GNTR"/>
    <property type="match status" value="1"/>
</dbReference>
<evidence type="ECO:0000313" key="6">
    <source>
        <dbReference type="Proteomes" id="UP000325415"/>
    </source>
</evidence>
<keyword evidence="1" id="KW-0805">Transcription regulation</keyword>
<gene>
    <name evidence="5" type="ORF">DDE84_08590</name>
</gene>
<evidence type="ECO:0000256" key="1">
    <source>
        <dbReference type="ARBA" id="ARBA00023015"/>
    </source>
</evidence>
<dbReference type="GO" id="GO:0045892">
    <property type="term" value="P:negative regulation of DNA-templated transcription"/>
    <property type="evidence" value="ECO:0007669"/>
    <property type="project" value="TreeGrafter"/>
</dbReference>
<dbReference type="GO" id="GO:0003700">
    <property type="term" value="F:DNA-binding transcription factor activity"/>
    <property type="evidence" value="ECO:0007669"/>
    <property type="project" value="InterPro"/>
</dbReference>
<dbReference type="EMBL" id="QDAG01000008">
    <property type="protein sequence ID" value="KAE8127518.1"/>
    <property type="molecule type" value="Genomic_DNA"/>
</dbReference>
<dbReference type="InterPro" id="IPR050679">
    <property type="entry name" value="Bact_HTH_transcr_reg"/>
</dbReference>
<dbReference type="SUPFAM" id="SSF64288">
    <property type="entry name" value="Chorismate lyase-like"/>
    <property type="match status" value="1"/>
</dbReference>
<evidence type="ECO:0000256" key="2">
    <source>
        <dbReference type="ARBA" id="ARBA00023125"/>
    </source>
</evidence>
<dbReference type="InterPro" id="IPR011663">
    <property type="entry name" value="UTRA"/>
</dbReference>
<dbReference type="InterPro" id="IPR036390">
    <property type="entry name" value="WH_DNA-bd_sf"/>
</dbReference>
<dbReference type="GO" id="GO:0003677">
    <property type="term" value="F:DNA binding"/>
    <property type="evidence" value="ECO:0007669"/>
    <property type="project" value="UniProtKB-KW"/>
</dbReference>
<organism evidence="5 6">
    <name type="scientific">Bifidobacterium tibiigranuli</name>
    <dbReference type="NCBI Taxonomy" id="2172043"/>
    <lineage>
        <taxon>Bacteria</taxon>
        <taxon>Bacillati</taxon>
        <taxon>Actinomycetota</taxon>
        <taxon>Actinomycetes</taxon>
        <taxon>Bifidobacteriales</taxon>
        <taxon>Bifidobacteriaceae</taxon>
        <taxon>Bifidobacterium</taxon>
    </lineage>
</organism>
<name>A0A5N6RZT3_9BIFI</name>
<dbReference type="InterPro" id="IPR000524">
    <property type="entry name" value="Tscrpt_reg_HTH_GntR"/>
</dbReference>
<keyword evidence="3" id="KW-0804">Transcription</keyword>
<dbReference type="SMART" id="SM00345">
    <property type="entry name" value="HTH_GNTR"/>
    <property type="match status" value="1"/>
</dbReference>